<evidence type="ECO:0000259" key="2">
    <source>
        <dbReference type="Pfam" id="PF13548"/>
    </source>
</evidence>
<organism evidence="3 4">
    <name type="scientific">Actinomadura harenae</name>
    <dbReference type="NCBI Taxonomy" id="2483351"/>
    <lineage>
        <taxon>Bacteria</taxon>
        <taxon>Bacillati</taxon>
        <taxon>Actinomycetota</taxon>
        <taxon>Actinomycetes</taxon>
        <taxon>Streptosporangiales</taxon>
        <taxon>Thermomonosporaceae</taxon>
        <taxon>Actinomadura</taxon>
    </lineage>
</organism>
<feature type="transmembrane region" description="Helical" evidence="1">
    <location>
        <begin position="109"/>
        <end position="129"/>
    </location>
</feature>
<keyword evidence="1" id="KW-1133">Transmembrane helix</keyword>
<sequence>MLAVLTGLGLSTAAGLNAYIPLLLVGLLARFTGVLHLPETFGWLTNGWVLTGIALLLATEVILDKVPVVDTVNDAVQTLVRPAAGGAVFAATDAASKVDSSTFMHDHPWIGWVLGIVVAFLVHATKASVRPVVNAGTLGTGAPVVSVIEDVASLGMSLLAILAPIVALLAILLFAYVALRLLRRARRRRRRARGEAHERV</sequence>
<dbReference type="EMBL" id="RFFG01000135">
    <property type="protein sequence ID" value="RMI36470.1"/>
    <property type="molecule type" value="Genomic_DNA"/>
</dbReference>
<keyword evidence="1" id="KW-0472">Membrane</keyword>
<evidence type="ECO:0000256" key="1">
    <source>
        <dbReference type="SAM" id="Phobius"/>
    </source>
</evidence>
<gene>
    <name evidence="3" type="ORF">EBO15_38490</name>
</gene>
<dbReference type="AlphaFoldDB" id="A0A3M2LI58"/>
<keyword evidence="4" id="KW-1185">Reference proteome</keyword>
<feature type="transmembrane region" description="Helical" evidence="1">
    <location>
        <begin position="158"/>
        <end position="182"/>
    </location>
</feature>
<evidence type="ECO:0000313" key="3">
    <source>
        <dbReference type="EMBL" id="RMI36470.1"/>
    </source>
</evidence>
<comment type="caution">
    <text evidence="3">The sequence shown here is derived from an EMBL/GenBank/DDBJ whole genome shotgun (WGS) entry which is preliminary data.</text>
</comment>
<proteinExistence type="predicted"/>
<feature type="domain" description="DUF4126" evidence="2">
    <location>
        <begin position="4"/>
        <end position="184"/>
    </location>
</feature>
<name>A0A3M2LI58_9ACTN</name>
<protein>
    <submittedName>
        <fullName evidence="3">DUF4126 domain-containing protein</fullName>
    </submittedName>
</protein>
<dbReference type="Pfam" id="PF13548">
    <property type="entry name" value="DUF4126"/>
    <property type="match status" value="1"/>
</dbReference>
<keyword evidence="1" id="KW-0812">Transmembrane</keyword>
<reference evidence="3 4" key="1">
    <citation type="submission" date="2018-10" db="EMBL/GenBank/DDBJ databases">
        <title>Isolation from soil.</title>
        <authorList>
            <person name="Hu J."/>
        </authorList>
    </citation>
    <scope>NUCLEOTIDE SEQUENCE [LARGE SCALE GENOMIC DNA]</scope>
    <source>
        <strain evidence="3 4">NEAU-Ht49</strain>
    </source>
</reference>
<dbReference type="InterPro" id="IPR025196">
    <property type="entry name" value="DUF4126"/>
</dbReference>
<dbReference type="RefSeq" id="WP_122199403.1">
    <property type="nucleotide sequence ID" value="NZ_JBHSKC010000008.1"/>
</dbReference>
<accession>A0A3M2LI58</accession>
<dbReference type="OrthoDB" id="161516at2"/>
<evidence type="ECO:0000313" key="4">
    <source>
        <dbReference type="Proteomes" id="UP000282674"/>
    </source>
</evidence>
<dbReference type="Proteomes" id="UP000282674">
    <property type="component" value="Unassembled WGS sequence"/>
</dbReference>
<feature type="transmembrane region" description="Helical" evidence="1">
    <location>
        <begin position="42"/>
        <end position="63"/>
    </location>
</feature>